<dbReference type="Gene3D" id="3.10.290.70">
    <property type="match status" value="1"/>
</dbReference>
<evidence type="ECO:0000256" key="4">
    <source>
        <dbReference type="ARBA" id="ARBA00035277"/>
    </source>
</evidence>
<feature type="region of interest" description="Disordered" evidence="7">
    <location>
        <begin position="1"/>
        <end position="20"/>
    </location>
</feature>
<evidence type="ECO:0000313" key="8">
    <source>
        <dbReference type="EnsemblMetazoa" id="G5375.14:cds"/>
    </source>
</evidence>
<accession>A0A8W8NDG9</accession>
<dbReference type="AlphaFoldDB" id="A0A8W8NDG9"/>
<sequence>IMGISRDKWHKRRKTGGRMTQIRKKRKFELGRPAANTKAEKEEAVLKKLESASKKTKRKYAEREKLAKVEHALDDQFSAGRVLAKVASRPGQCGRCDGYILEGKELEFYQRKLKTKKGK</sequence>
<dbReference type="PANTHER" id="PTHR10394">
    <property type="entry name" value="40S RIBOSOMAL PROTEIN S8"/>
    <property type="match status" value="1"/>
</dbReference>
<reference evidence="8" key="1">
    <citation type="submission" date="2022-08" db="UniProtKB">
        <authorList>
            <consortium name="EnsemblMetazoa"/>
        </authorList>
    </citation>
    <scope>IDENTIFICATION</scope>
    <source>
        <strain evidence="8">05x7-T-G4-1.051#20</strain>
    </source>
</reference>
<evidence type="ECO:0000256" key="3">
    <source>
        <dbReference type="ARBA" id="ARBA00023274"/>
    </source>
</evidence>
<evidence type="ECO:0000256" key="2">
    <source>
        <dbReference type="ARBA" id="ARBA00022980"/>
    </source>
</evidence>
<evidence type="ECO:0000256" key="5">
    <source>
        <dbReference type="ARBA" id="ARBA00035409"/>
    </source>
</evidence>
<dbReference type="InterPro" id="IPR022309">
    <property type="entry name" value="Ribosomal_Se8/biogenesis_NSA2"/>
</dbReference>
<dbReference type="EnsemblMetazoa" id="G5375.14">
    <property type="protein sequence ID" value="G5375.14:cds"/>
    <property type="gene ID" value="G5375"/>
</dbReference>
<dbReference type="InterPro" id="IPR001047">
    <property type="entry name" value="Ribosomal_eS8"/>
</dbReference>
<evidence type="ECO:0000256" key="7">
    <source>
        <dbReference type="SAM" id="MobiDB-lite"/>
    </source>
</evidence>
<evidence type="ECO:0000313" key="9">
    <source>
        <dbReference type="Proteomes" id="UP000005408"/>
    </source>
</evidence>
<protein>
    <recommendedName>
        <fullName evidence="4">Small ribosomal subunit protein eS8</fullName>
    </recommendedName>
    <alternativeName>
        <fullName evidence="5">40S ribosomal protein S8</fullName>
    </alternativeName>
</protein>
<keyword evidence="9" id="KW-1185">Reference proteome</keyword>
<dbReference type="GO" id="GO:0005840">
    <property type="term" value="C:ribosome"/>
    <property type="evidence" value="ECO:0007669"/>
    <property type="project" value="UniProtKB-KW"/>
</dbReference>
<feature type="coiled-coil region" evidence="6">
    <location>
        <begin position="39"/>
        <end position="66"/>
    </location>
</feature>
<keyword evidence="3" id="KW-0687">Ribonucleoprotein</keyword>
<feature type="compositionally biased region" description="Basic residues" evidence="7">
    <location>
        <begin position="8"/>
        <end position="20"/>
    </location>
</feature>
<dbReference type="GO" id="GO:1990904">
    <property type="term" value="C:ribonucleoprotein complex"/>
    <property type="evidence" value="ECO:0007669"/>
    <property type="project" value="UniProtKB-KW"/>
</dbReference>
<organism evidence="8 9">
    <name type="scientific">Magallana gigas</name>
    <name type="common">Pacific oyster</name>
    <name type="synonym">Crassostrea gigas</name>
    <dbReference type="NCBI Taxonomy" id="29159"/>
    <lineage>
        <taxon>Eukaryota</taxon>
        <taxon>Metazoa</taxon>
        <taxon>Spiralia</taxon>
        <taxon>Lophotrochozoa</taxon>
        <taxon>Mollusca</taxon>
        <taxon>Bivalvia</taxon>
        <taxon>Autobranchia</taxon>
        <taxon>Pteriomorphia</taxon>
        <taxon>Ostreida</taxon>
        <taxon>Ostreoidea</taxon>
        <taxon>Ostreidae</taxon>
        <taxon>Magallana</taxon>
    </lineage>
</organism>
<dbReference type="GO" id="GO:0003735">
    <property type="term" value="F:structural constituent of ribosome"/>
    <property type="evidence" value="ECO:0007669"/>
    <property type="project" value="InterPro"/>
</dbReference>
<evidence type="ECO:0000256" key="1">
    <source>
        <dbReference type="ARBA" id="ARBA00005257"/>
    </source>
</evidence>
<comment type="similarity">
    <text evidence="1">Belongs to the eukaryotic ribosomal protein eS8 family.</text>
</comment>
<evidence type="ECO:0000256" key="6">
    <source>
        <dbReference type="SAM" id="Coils"/>
    </source>
</evidence>
<proteinExistence type="inferred from homology"/>
<name>A0A8W8NDG9_MAGGI</name>
<keyword evidence="2" id="KW-0689">Ribosomal protein</keyword>
<dbReference type="Pfam" id="PF01201">
    <property type="entry name" value="Ribosomal_S8e"/>
    <property type="match status" value="2"/>
</dbReference>
<dbReference type="PROSITE" id="PS01193">
    <property type="entry name" value="RIBOSOMAL_S8E"/>
    <property type="match status" value="1"/>
</dbReference>
<dbReference type="Proteomes" id="UP000005408">
    <property type="component" value="Unassembled WGS sequence"/>
</dbReference>
<dbReference type="InterPro" id="IPR018283">
    <property type="entry name" value="Ribosomal_eS8_CS"/>
</dbReference>
<dbReference type="GO" id="GO:0006412">
    <property type="term" value="P:translation"/>
    <property type="evidence" value="ECO:0007669"/>
    <property type="project" value="InterPro"/>
</dbReference>
<keyword evidence="6" id="KW-0175">Coiled coil</keyword>